<organism evidence="6 7">
    <name type="scientific">Setomelanomma holmii</name>
    <dbReference type="NCBI Taxonomy" id="210430"/>
    <lineage>
        <taxon>Eukaryota</taxon>
        <taxon>Fungi</taxon>
        <taxon>Dikarya</taxon>
        <taxon>Ascomycota</taxon>
        <taxon>Pezizomycotina</taxon>
        <taxon>Dothideomycetes</taxon>
        <taxon>Pleosporomycetidae</taxon>
        <taxon>Pleosporales</taxon>
        <taxon>Pleosporineae</taxon>
        <taxon>Phaeosphaeriaceae</taxon>
        <taxon>Setomelanomma</taxon>
    </lineage>
</organism>
<dbReference type="PANTHER" id="PTHR47447">
    <property type="entry name" value="OS03G0856100 PROTEIN"/>
    <property type="match status" value="1"/>
</dbReference>
<dbReference type="SUPFAM" id="SSF48452">
    <property type="entry name" value="TPR-like"/>
    <property type="match status" value="1"/>
</dbReference>
<keyword evidence="2" id="KW-0677">Repeat</keyword>
<gene>
    <name evidence="6" type="ORF">EK21DRAFT_70025</name>
</gene>
<comment type="subunit">
    <text evidence="4">Binds to mitochondrial small subunit 15S rRNA.</text>
</comment>
<dbReference type="InterPro" id="IPR002885">
    <property type="entry name" value="PPR_rpt"/>
</dbReference>
<keyword evidence="7" id="KW-1185">Reference proteome</keyword>
<reference evidence="6" key="1">
    <citation type="journal article" date="2020" name="Stud. Mycol.">
        <title>101 Dothideomycetes genomes: a test case for predicting lifestyles and emergence of pathogens.</title>
        <authorList>
            <person name="Haridas S."/>
            <person name="Albert R."/>
            <person name="Binder M."/>
            <person name="Bloem J."/>
            <person name="Labutti K."/>
            <person name="Salamov A."/>
            <person name="Andreopoulos B."/>
            <person name="Baker S."/>
            <person name="Barry K."/>
            <person name="Bills G."/>
            <person name="Bluhm B."/>
            <person name="Cannon C."/>
            <person name="Castanera R."/>
            <person name="Culley D."/>
            <person name="Daum C."/>
            <person name="Ezra D."/>
            <person name="Gonzalez J."/>
            <person name="Henrissat B."/>
            <person name="Kuo A."/>
            <person name="Liang C."/>
            <person name="Lipzen A."/>
            <person name="Lutzoni F."/>
            <person name="Magnuson J."/>
            <person name="Mondo S."/>
            <person name="Nolan M."/>
            <person name="Ohm R."/>
            <person name="Pangilinan J."/>
            <person name="Park H.-J."/>
            <person name="Ramirez L."/>
            <person name="Alfaro M."/>
            <person name="Sun H."/>
            <person name="Tritt A."/>
            <person name="Yoshinaga Y."/>
            <person name="Zwiers L.-H."/>
            <person name="Turgeon B."/>
            <person name="Goodwin S."/>
            <person name="Spatafora J."/>
            <person name="Crous P."/>
            <person name="Grigoriev I."/>
        </authorList>
    </citation>
    <scope>NUCLEOTIDE SEQUENCE</scope>
    <source>
        <strain evidence="6">CBS 110217</strain>
    </source>
</reference>
<name>A0A9P4H623_9PLEO</name>
<dbReference type="Gene3D" id="1.25.40.10">
    <property type="entry name" value="Tetratricopeptide repeat domain"/>
    <property type="match status" value="2"/>
</dbReference>
<dbReference type="InterPro" id="IPR011990">
    <property type="entry name" value="TPR-like_helical_dom_sf"/>
</dbReference>
<comment type="caution">
    <text evidence="6">The sequence shown here is derived from an EMBL/GenBank/DDBJ whole genome shotgun (WGS) entry which is preliminary data.</text>
</comment>
<accession>A0A9P4H623</accession>
<evidence type="ECO:0000256" key="5">
    <source>
        <dbReference type="PROSITE-ProRule" id="PRU00708"/>
    </source>
</evidence>
<dbReference type="AlphaFoldDB" id="A0A9P4H623"/>
<protein>
    <submittedName>
        <fullName evidence="6">TPR-like protein</fullName>
    </submittedName>
</protein>
<dbReference type="EMBL" id="ML978214">
    <property type="protein sequence ID" value="KAF2028330.1"/>
    <property type="molecule type" value="Genomic_DNA"/>
</dbReference>
<dbReference type="Pfam" id="PF13041">
    <property type="entry name" value="PPR_2"/>
    <property type="match status" value="2"/>
</dbReference>
<feature type="repeat" description="PPR" evidence="5">
    <location>
        <begin position="543"/>
        <end position="577"/>
    </location>
</feature>
<evidence type="ECO:0000256" key="4">
    <source>
        <dbReference type="ARBA" id="ARBA00044511"/>
    </source>
</evidence>
<proteinExistence type="inferred from homology"/>
<dbReference type="OrthoDB" id="185373at2759"/>
<evidence type="ECO:0000256" key="2">
    <source>
        <dbReference type="ARBA" id="ARBA00022737"/>
    </source>
</evidence>
<comment type="similarity">
    <text evidence="1">Belongs to the CCM1 family.</text>
</comment>
<evidence type="ECO:0000313" key="6">
    <source>
        <dbReference type="EMBL" id="KAF2028330.1"/>
    </source>
</evidence>
<dbReference type="Proteomes" id="UP000799777">
    <property type="component" value="Unassembled WGS sequence"/>
</dbReference>
<evidence type="ECO:0000256" key="1">
    <source>
        <dbReference type="ARBA" id="ARBA00006192"/>
    </source>
</evidence>
<dbReference type="PANTHER" id="PTHR47447:SF24">
    <property type="entry name" value="PENTATRICOPEPTIDE REPEAT-CONTAINING PROTEIN"/>
    <property type="match status" value="1"/>
</dbReference>
<evidence type="ECO:0000256" key="3">
    <source>
        <dbReference type="ARBA" id="ARBA00044493"/>
    </source>
</evidence>
<sequence>MLERASTCFETGGRQLLRAPKQCLRTRRMLHSAFWHHGASDLSLPLWWAASTILDGGSGDVEDPAVNRIPTSAARPQEGPLLDFLYPTKTLALLKQLSVRASDTVVPRRRSHHGPYMRRYSTTQESLDAVLRDSPAAKALHDFLRRNEARKQDQAWQLYTAIPETVLARHGAWELRADLLEYLTTDDDTAVPNRVLQLFDELTPNRRRSSSYRAAIVAYIALRMVGPAVHLLEHVPAGQDIDFLHVGTDVVLRRTILDEQWEISLRVFTLFLAQTPSLSRPTHGTKPTSILIRWGDTIPEIWQGVRTLHDLQTHLRSFLEHVQEFQHELRSSVEKERALTLFITSFVPHILDQVLYERRQDERAVAKYVRKLFKELKSLGISMNTLYEHAIHRLINVPQHRAVAAVQRLWLDLYDELRRLCMDSQATTTQLKPSVHLLRNMVIHYGDRGDVARVQDFLKDLETFFIGHPMSPRFLTYLMNFYADRGDTARVQRYFEEFRSHYPDHVSLKVLSALPLAHARRADVEGTVAQFQRIEDEFDLAPDAACWNILLMAYVRADDLDGALECFNTCLHKDIAPDKYTFGTLLDLCAARGDVEAFEALFSKGKQMGVPLTQDVRARSGYVQAFLNAGDAEGAEAIAQGMLRSWKAGNLQGHALTHTWNLLIQHHALQSDIASARQRYKEMVDNNIPVDSWTYGSLMRALVEVKQSNAAYKILRKTMPQNNFRVHALHYAIVMTGLLREGGDQVALAVDAHEQMVKQGIAQTPFSQEASIRTLAAAKSQKTAKRGKRNASLQLEVVEDAVEGMVTAAVQGQVDHQQPRHGRLLDSRSFGTTPQNYYGLLVSLYAGQGAYKTCQRLLKKAEKMAPNVDNYTVPLTLITGAMEAHLAAKEHAELARCWDLARESAFKLSKTFHQAANPELPAPESNSLIDPAVRECYEESRISANRRNVLVKPARIYMRSLLDSTNPDPNALQAAQRTMRELLVHGYTCDAVTWNEFVTELAQRGHIVDAFSTCEEYLMPGFPGWRNLHPNYLRKDRQGYQWMELRHYEIKKTSLMPRYKTLVILAVEMRKIRNDEVNGIGYDTNAGAWRREMLEGIAPMTRRAIEAMPRTNDRLQTKHIHNVA</sequence>
<comment type="function">
    <text evidence="3">Regulates mitochondrial small subunit maturation by controlling 15S rRNA 5'-end processing. Localizes to the 5' precursor of the 15S rRNA in a position that is subsequently occupied by mS47 in the mature yeast mtSSU. Uses structure and sequence-specific RNA recognition, binding to a single-stranded region of the precursor and specifically recognizing bases -6 to -1. The exchange of Ccm1 for mS47 is coupled to the irreversible removal of precursor rRNA that is accompanied by conformational changes of the mitoribosomal proteins uS5m and mS26. These conformational changes signal completion of 5'-end rRNA processing through protection of the mature 5'-end of the 15S rRNA and stabilization of mS47. The removal of the 5' precursor together with the dissociation of Ccm1 may be catalyzed by the 5'-3' exoribonuclease Pet127. Involved in the specific removal of group I introns in mitochondrial encoded transcripts.</text>
</comment>
<dbReference type="PROSITE" id="PS51375">
    <property type="entry name" value="PPR"/>
    <property type="match status" value="1"/>
</dbReference>
<evidence type="ECO:0000313" key="7">
    <source>
        <dbReference type="Proteomes" id="UP000799777"/>
    </source>
</evidence>